<dbReference type="InterPro" id="IPR043136">
    <property type="entry name" value="B30.2/SPRY_sf"/>
</dbReference>
<protein>
    <submittedName>
        <fullName evidence="3">Aste57867_11495 protein</fullName>
    </submittedName>
</protein>
<dbReference type="SUPFAM" id="SSF49899">
    <property type="entry name" value="Concanavalin A-like lectins/glucanases"/>
    <property type="match status" value="1"/>
</dbReference>
<dbReference type="SUPFAM" id="SSF54695">
    <property type="entry name" value="POZ domain"/>
    <property type="match status" value="1"/>
</dbReference>
<dbReference type="InterPro" id="IPR000210">
    <property type="entry name" value="BTB/POZ_dom"/>
</dbReference>
<dbReference type="Gene3D" id="3.30.710.10">
    <property type="entry name" value="Potassium Channel Kv1.1, Chain A"/>
    <property type="match status" value="1"/>
</dbReference>
<dbReference type="PANTHER" id="PTHR11145:SF8">
    <property type="entry name" value="RE57120P"/>
    <property type="match status" value="1"/>
</dbReference>
<dbReference type="InterPro" id="IPR013320">
    <property type="entry name" value="ConA-like_dom_sf"/>
</dbReference>
<dbReference type="CDD" id="cd18316">
    <property type="entry name" value="BTB_POZ_KCTD-like"/>
    <property type="match status" value="1"/>
</dbReference>
<dbReference type="Gene3D" id="2.60.120.920">
    <property type="match status" value="1"/>
</dbReference>
<keyword evidence="4" id="KW-1185">Reference proteome</keyword>
<dbReference type="PANTHER" id="PTHR11145">
    <property type="entry name" value="BTB/POZ DOMAIN-CONTAINING ADAPTER FOR CUL3-MEDIATED RHOA DEGRADATION PROTEIN FAMILY MEMBER"/>
    <property type="match status" value="1"/>
</dbReference>
<dbReference type="GO" id="GO:0051260">
    <property type="term" value="P:protein homooligomerization"/>
    <property type="evidence" value="ECO:0007669"/>
    <property type="project" value="InterPro"/>
</dbReference>
<dbReference type="InterPro" id="IPR045068">
    <property type="entry name" value="BACURD1-3"/>
</dbReference>
<feature type="domain" description="BTB" evidence="1">
    <location>
        <begin position="64"/>
        <end position="133"/>
    </location>
</feature>
<sequence>MLVESWYDFHMDQSNSTNPPRCGRHITTTAMASVQEQVLELERLQATWHEMEQRIRANLAKAAQLITLNVGGTLFTTSKETLVRIPGSYFHAMLGSGLWQPDGPHGSYFLDMDPLHFDRVMMYLRQGELSMDGLSDWDVRQLERTMAYLNLPIPSDATWTWNPKQCHESITLSETNRCAFAADKTTNGTYQSVLGSSPVTQFRVRINEMASDDLYIGLTPQKGVHVSAYNPTKGGVYMQADGHVYANGGKTVCFSRLRRGDMILMRRADGNISIELNGQELGVAGTVDPTVDLFPVLCTWARAKVSIVY</sequence>
<organism evidence="3 4">
    <name type="scientific">Aphanomyces stellatus</name>
    <dbReference type="NCBI Taxonomy" id="120398"/>
    <lineage>
        <taxon>Eukaryota</taxon>
        <taxon>Sar</taxon>
        <taxon>Stramenopiles</taxon>
        <taxon>Oomycota</taxon>
        <taxon>Saprolegniomycetes</taxon>
        <taxon>Saprolegniales</taxon>
        <taxon>Verrucalvaceae</taxon>
        <taxon>Aphanomyces</taxon>
    </lineage>
</organism>
<evidence type="ECO:0000259" key="1">
    <source>
        <dbReference type="PROSITE" id="PS50097"/>
    </source>
</evidence>
<gene>
    <name evidence="3" type="primary">Aste57867_11495</name>
    <name evidence="2" type="ORF">As57867_011452</name>
    <name evidence="3" type="ORF">ASTE57867_11495</name>
</gene>
<dbReference type="AlphaFoldDB" id="A0A485KTN8"/>
<evidence type="ECO:0000313" key="2">
    <source>
        <dbReference type="EMBL" id="KAF0697841.1"/>
    </source>
</evidence>
<dbReference type="EMBL" id="CAADRA010005307">
    <property type="protein sequence ID" value="VFT88356.1"/>
    <property type="molecule type" value="Genomic_DNA"/>
</dbReference>
<dbReference type="InterPro" id="IPR011333">
    <property type="entry name" value="SKP1/BTB/POZ_sf"/>
</dbReference>
<evidence type="ECO:0000313" key="3">
    <source>
        <dbReference type="EMBL" id="VFT88356.1"/>
    </source>
</evidence>
<dbReference type="Pfam" id="PF02214">
    <property type="entry name" value="BTB_2"/>
    <property type="match status" value="1"/>
</dbReference>
<proteinExistence type="predicted"/>
<dbReference type="Proteomes" id="UP000332933">
    <property type="component" value="Unassembled WGS sequence"/>
</dbReference>
<dbReference type="InterPro" id="IPR003131">
    <property type="entry name" value="T1-type_BTB"/>
</dbReference>
<accession>A0A485KTN8</accession>
<dbReference type="PROSITE" id="PS50097">
    <property type="entry name" value="BTB"/>
    <property type="match status" value="1"/>
</dbReference>
<dbReference type="OrthoDB" id="61636at2759"/>
<dbReference type="EMBL" id="VJMH01005286">
    <property type="protein sequence ID" value="KAF0697841.1"/>
    <property type="molecule type" value="Genomic_DNA"/>
</dbReference>
<name>A0A485KTN8_9STRA</name>
<reference evidence="3 4" key="1">
    <citation type="submission" date="2019-03" db="EMBL/GenBank/DDBJ databases">
        <authorList>
            <person name="Gaulin E."/>
            <person name="Dumas B."/>
        </authorList>
    </citation>
    <scope>NUCLEOTIDE SEQUENCE [LARGE SCALE GENOMIC DNA]</scope>
    <source>
        <strain evidence="3">CBS 568.67</strain>
    </source>
</reference>
<reference evidence="2" key="2">
    <citation type="submission" date="2019-06" db="EMBL/GenBank/DDBJ databases">
        <title>Genomics analysis of Aphanomyces spp. identifies a new class of oomycete effector associated with host adaptation.</title>
        <authorList>
            <person name="Gaulin E."/>
        </authorList>
    </citation>
    <scope>NUCLEOTIDE SEQUENCE</scope>
    <source>
        <strain evidence="2">CBS 578.67</strain>
    </source>
</reference>
<evidence type="ECO:0000313" key="4">
    <source>
        <dbReference type="Proteomes" id="UP000332933"/>
    </source>
</evidence>